<dbReference type="AlphaFoldDB" id="A0A1L7X0K7"/>
<dbReference type="Proteomes" id="UP000184330">
    <property type="component" value="Unassembled WGS sequence"/>
</dbReference>
<comment type="cofactor">
    <cofactor evidence="1">
        <name>NAD(+)</name>
        <dbReference type="ChEBI" id="CHEBI:57540"/>
    </cofactor>
</comment>
<dbReference type="Gene3D" id="3.40.50.720">
    <property type="entry name" value="NAD(P)-binding Rossmann-like Domain"/>
    <property type="match status" value="1"/>
</dbReference>
<accession>A0A1L7X0K7</accession>
<evidence type="ECO:0000256" key="3">
    <source>
        <dbReference type="ARBA" id="ARBA00023235"/>
    </source>
</evidence>
<dbReference type="InterPro" id="IPR001509">
    <property type="entry name" value="Epimerase_deHydtase"/>
</dbReference>
<keyword evidence="3" id="KW-0413">Isomerase</keyword>
<evidence type="ECO:0000256" key="2">
    <source>
        <dbReference type="ARBA" id="ARBA00023027"/>
    </source>
</evidence>
<dbReference type="STRING" id="576137.A0A1L7X0K7"/>
<feature type="domain" description="NAD-dependent epimerase/dehydratase" evidence="5">
    <location>
        <begin position="67"/>
        <end position="358"/>
    </location>
</feature>
<dbReference type="InterPro" id="IPR005886">
    <property type="entry name" value="UDP_G4E"/>
</dbReference>
<organism evidence="6 7">
    <name type="scientific">Phialocephala subalpina</name>
    <dbReference type="NCBI Taxonomy" id="576137"/>
    <lineage>
        <taxon>Eukaryota</taxon>
        <taxon>Fungi</taxon>
        <taxon>Dikarya</taxon>
        <taxon>Ascomycota</taxon>
        <taxon>Pezizomycotina</taxon>
        <taxon>Leotiomycetes</taxon>
        <taxon>Helotiales</taxon>
        <taxon>Mollisiaceae</taxon>
        <taxon>Phialocephala</taxon>
        <taxon>Phialocephala fortinii species complex</taxon>
    </lineage>
</organism>
<keyword evidence="7" id="KW-1185">Reference proteome</keyword>
<dbReference type="NCBIfam" id="TIGR01179">
    <property type="entry name" value="galE"/>
    <property type="match status" value="1"/>
</dbReference>
<feature type="region of interest" description="Disordered" evidence="4">
    <location>
        <begin position="1"/>
        <end position="26"/>
    </location>
</feature>
<dbReference type="EMBL" id="FJOG01000012">
    <property type="protein sequence ID" value="CZR58563.1"/>
    <property type="molecule type" value="Genomic_DNA"/>
</dbReference>
<evidence type="ECO:0000256" key="4">
    <source>
        <dbReference type="SAM" id="MobiDB-lite"/>
    </source>
</evidence>
<gene>
    <name evidence="6" type="ORF">PAC_08455</name>
</gene>
<evidence type="ECO:0000313" key="6">
    <source>
        <dbReference type="EMBL" id="CZR58563.1"/>
    </source>
</evidence>
<proteinExistence type="predicted"/>
<evidence type="ECO:0000256" key="1">
    <source>
        <dbReference type="ARBA" id="ARBA00001911"/>
    </source>
</evidence>
<dbReference type="OrthoDB" id="9402762at2759"/>
<feature type="compositionally biased region" description="Low complexity" evidence="4">
    <location>
        <begin position="10"/>
        <end position="21"/>
    </location>
</feature>
<sequence length="440" mass="47984">MDTLSLSRNESFFSEGSSPESVFEHRTPTLDSCSSCSGANTPNTEPLDIFDSHDILLTNHSSGDEFILVVGGLGFIGSHTSWELLRSGQNVIIIDNLSNSDRNVLDKLEYLRDVHYKTRPSWPTLDFYQGDYRDRTLLHTIFTKYKDPISSTVESISSPKSKISGVIHFAAYKSVAESFKKPLAYYSNNVGGLVDFCSTLSDFNIKTLVFSSSATVYGGLANKGGALLEDQCDNTGCSGITNPYGRTKWMCEAILKDLAVSDPTWNITVLRYFNPIGCDESGILGEAPIGMPNNLMPVVIRAMTGELPALNVFGTDWDTPDGTAVRDFIHVSDLAHGHLAALKPPSSQSISTNSYNIYNLGSGTGHSVREVVTAMEDVSGRVIPVYETGRRQGDVGISIADTSKSAASLNWTTQKTLTQACRDICRYLGYIGEQNASEKK</sequence>
<name>A0A1L7X0K7_9HELO</name>
<evidence type="ECO:0000313" key="7">
    <source>
        <dbReference type="Proteomes" id="UP000184330"/>
    </source>
</evidence>
<keyword evidence="2" id="KW-0520">NAD</keyword>
<dbReference type="Gene3D" id="3.90.25.10">
    <property type="entry name" value="UDP-galactose 4-epimerase, domain 1"/>
    <property type="match status" value="1"/>
</dbReference>
<dbReference type="PRINTS" id="PR01713">
    <property type="entry name" value="NUCEPIMERASE"/>
</dbReference>
<dbReference type="PANTHER" id="PTHR43725:SF3">
    <property type="entry name" value="UDP-GLUCOSE 4-EPIMERASE (EUROFUNG)"/>
    <property type="match status" value="1"/>
</dbReference>
<dbReference type="Pfam" id="PF01370">
    <property type="entry name" value="Epimerase"/>
    <property type="match status" value="1"/>
</dbReference>
<dbReference type="PANTHER" id="PTHR43725">
    <property type="entry name" value="UDP-GLUCOSE 4-EPIMERASE"/>
    <property type="match status" value="1"/>
</dbReference>
<evidence type="ECO:0000259" key="5">
    <source>
        <dbReference type="Pfam" id="PF01370"/>
    </source>
</evidence>
<dbReference type="InterPro" id="IPR036291">
    <property type="entry name" value="NAD(P)-bd_dom_sf"/>
</dbReference>
<reference evidence="6 7" key="1">
    <citation type="submission" date="2016-03" db="EMBL/GenBank/DDBJ databases">
        <authorList>
            <person name="Ploux O."/>
        </authorList>
    </citation>
    <scope>NUCLEOTIDE SEQUENCE [LARGE SCALE GENOMIC DNA]</scope>
    <source>
        <strain evidence="6 7">UAMH 11012</strain>
    </source>
</reference>
<dbReference type="SUPFAM" id="SSF51735">
    <property type="entry name" value="NAD(P)-binding Rossmann-fold domains"/>
    <property type="match status" value="1"/>
</dbReference>
<dbReference type="GO" id="GO:0006012">
    <property type="term" value="P:galactose metabolic process"/>
    <property type="evidence" value="ECO:0007669"/>
    <property type="project" value="InterPro"/>
</dbReference>
<dbReference type="GO" id="GO:0005829">
    <property type="term" value="C:cytosol"/>
    <property type="evidence" value="ECO:0007669"/>
    <property type="project" value="TreeGrafter"/>
</dbReference>
<protein>
    <submittedName>
        <fullName evidence="6">Related to UDP-glucose 4-epimerase</fullName>
    </submittedName>
</protein>
<dbReference type="GO" id="GO:0003978">
    <property type="term" value="F:UDP-glucose 4-epimerase activity"/>
    <property type="evidence" value="ECO:0007669"/>
    <property type="project" value="InterPro"/>
</dbReference>